<dbReference type="PANTHER" id="PTHR37326">
    <property type="entry name" value="BLL3975 PROTEIN"/>
    <property type="match status" value="1"/>
</dbReference>
<dbReference type="GO" id="GO:0016788">
    <property type="term" value="F:hydrolase activity, acting on ester bonds"/>
    <property type="evidence" value="ECO:0007669"/>
    <property type="project" value="InterPro"/>
</dbReference>
<dbReference type="AlphaFoldDB" id="A0A0P6VZ04"/>
<dbReference type="Gene3D" id="3.40.630.10">
    <property type="entry name" value="Zn peptidases"/>
    <property type="match status" value="1"/>
</dbReference>
<keyword evidence="3" id="KW-0378">Hydrolase</keyword>
<dbReference type="CDD" id="cd06252">
    <property type="entry name" value="M14_ASTE_ASPA-like"/>
    <property type="match status" value="1"/>
</dbReference>
<evidence type="ECO:0000256" key="4">
    <source>
        <dbReference type="ARBA" id="ARBA00022833"/>
    </source>
</evidence>
<dbReference type="PIRSF" id="PIRSF039012">
    <property type="entry name" value="ASP"/>
    <property type="match status" value="1"/>
</dbReference>
<feature type="domain" description="Succinylglutamate desuccinylase/Aspartoacylase catalytic" evidence="5">
    <location>
        <begin position="45"/>
        <end position="229"/>
    </location>
</feature>
<name>A0A0P6VZ04_9HYPH</name>
<dbReference type="SUPFAM" id="SSF53187">
    <property type="entry name" value="Zn-dependent exopeptidases"/>
    <property type="match status" value="1"/>
</dbReference>
<dbReference type="STRING" id="665126.ABB55_06630"/>
<protein>
    <recommendedName>
        <fullName evidence="5">Succinylglutamate desuccinylase/Aspartoacylase catalytic domain-containing protein</fullName>
    </recommendedName>
</protein>
<keyword evidence="4" id="KW-0862">Zinc</keyword>
<evidence type="ECO:0000256" key="1">
    <source>
        <dbReference type="ARBA" id="ARBA00001947"/>
    </source>
</evidence>
<evidence type="ECO:0000313" key="6">
    <source>
        <dbReference type="EMBL" id="KPL51941.1"/>
    </source>
</evidence>
<sequence length="334" mass="34509">MAPAASIDLKAPGKRIGHIELVWSDDAHAYGVIPVPIVAIVGGSGPTALVTAGVHGDEYEGLVIARSLAARLEPGDLAGRLIVMPALNWPAVEARARTSPIDRQNLNRAFPGGSDGPTALIAAFVEGLLPEIDIAIDLHSGGTQSSYTPCGYVYAMGSAEFRARKLAAAHAFGAPVTAVVAATASSGSLSGACERHGVPMVATELGGGARLDRAAQAIGEAGTLNLLRHAGVLHGAPVPTRTTFRHTPSRRAHVMAPIDGLAETVVAPGETVEAGQLVARVWPTDDLARPPVEVRFAEAGMVMAVRTMPMVKRGDTLCHTGVPMSDDDFLGVGR</sequence>
<dbReference type="Proteomes" id="UP000048984">
    <property type="component" value="Unassembled WGS sequence"/>
</dbReference>
<dbReference type="PANTHER" id="PTHR37326:SF1">
    <property type="entry name" value="BLL3975 PROTEIN"/>
    <property type="match status" value="1"/>
</dbReference>
<evidence type="ECO:0000256" key="2">
    <source>
        <dbReference type="ARBA" id="ARBA00022723"/>
    </source>
</evidence>
<dbReference type="InterPro" id="IPR053138">
    <property type="entry name" value="N-alpha-Ac-DABA_deacetylase"/>
</dbReference>
<dbReference type="EMBL" id="LJYW01000001">
    <property type="protein sequence ID" value="KPL51941.1"/>
    <property type="molecule type" value="Genomic_DNA"/>
</dbReference>
<evidence type="ECO:0000259" key="5">
    <source>
        <dbReference type="Pfam" id="PF24827"/>
    </source>
</evidence>
<keyword evidence="7" id="KW-1185">Reference proteome</keyword>
<comment type="caution">
    <text evidence="6">The sequence shown here is derived from an EMBL/GenBank/DDBJ whole genome shotgun (WGS) entry which is preliminary data.</text>
</comment>
<gene>
    <name evidence="6" type="ORF">ABB55_06630</name>
</gene>
<evidence type="ECO:0000256" key="3">
    <source>
        <dbReference type="ARBA" id="ARBA00022801"/>
    </source>
</evidence>
<dbReference type="InterPro" id="IPR043795">
    <property type="entry name" value="N-alpha-Ac-DABA-like"/>
</dbReference>
<dbReference type="GO" id="GO:0046872">
    <property type="term" value="F:metal ion binding"/>
    <property type="evidence" value="ECO:0007669"/>
    <property type="project" value="UniProtKB-KW"/>
</dbReference>
<accession>A0A0P6VZ04</accession>
<organism evidence="6 7">
    <name type="scientific">Prosthecodimorpha hirschii</name>
    <dbReference type="NCBI Taxonomy" id="665126"/>
    <lineage>
        <taxon>Bacteria</taxon>
        <taxon>Pseudomonadati</taxon>
        <taxon>Pseudomonadota</taxon>
        <taxon>Alphaproteobacteria</taxon>
        <taxon>Hyphomicrobiales</taxon>
        <taxon>Ancalomicrobiaceae</taxon>
        <taxon>Prosthecodimorpha</taxon>
    </lineage>
</organism>
<comment type="cofactor">
    <cofactor evidence="1">
        <name>Zn(2+)</name>
        <dbReference type="ChEBI" id="CHEBI:29105"/>
    </cofactor>
</comment>
<dbReference type="InterPro" id="IPR055438">
    <property type="entry name" value="AstE_AspA_cat"/>
</dbReference>
<proteinExistence type="predicted"/>
<dbReference type="GO" id="GO:0016811">
    <property type="term" value="F:hydrolase activity, acting on carbon-nitrogen (but not peptide) bonds, in linear amides"/>
    <property type="evidence" value="ECO:0007669"/>
    <property type="project" value="InterPro"/>
</dbReference>
<dbReference type="Pfam" id="PF24827">
    <property type="entry name" value="AstE_AspA_cat"/>
    <property type="match status" value="1"/>
</dbReference>
<evidence type="ECO:0000313" key="7">
    <source>
        <dbReference type="Proteomes" id="UP000048984"/>
    </source>
</evidence>
<dbReference type="RefSeq" id="WP_054358104.1">
    <property type="nucleotide sequence ID" value="NZ_LJYW01000001.1"/>
</dbReference>
<reference evidence="6 7" key="1">
    <citation type="submission" date="2015-09" db="EMBL/GenBank/DDBJ databases">
        <authorList>
            <person name="Jackson K.R."/>
            <person name="Lunt B.L."/>
            <person name="Fisher J.N.B."/>
            <person name="Gardner A.V."/>
            <person name="Bailey M.E."/>
            <person name="Deus L.M."/>
            <person name="Earl A.S."/>
            <person name="Gibby P.D."/>
            <person name="Hartmann K.A."/>
            <person name="Liu J.E."/>
            <person name="Manci A.M."/>
            <person name="Nielsen D.A."/>
            <person name="Solomon M.B."/>
            <person name="Breakwell D.P."/>
            <person name="Burnett S.H."/>
            <person name="Grose J.H."/>
        </authorList>
    </citation>
    <scope>NUCLEOTIDE SEQUENCE [LARGE SCALE GENOMIC DNA]</scope>
    <source>
        <strain evidence="6 7">16</strain>
    </source>
</reference>
<keyword evidence="2" id="KW-0479">Metal-binding</keyword>
<reference evidence="6 7" key="2">
    <citation type="submission" date="2015-10" db="EMBL/GenBank/DDBJ databases">
        <title>Draft Genome Sequence of Prosthecomicrobium hirschii ATCC 27832.</title>
        <authorList>
            <person name="Daniel J."/>
            <person name="Givan S.A."/>
            <person name="Brun Y.V."/>
            <person name="Brown P.J."/>
        </authorList>
    </citation>
    <scope>NUCLEOTIDE SEQUENCE [LARGE SCALE GENOMIC DNA]</scope>
    <source>
        <strain evidence="6 7">16</strain>
    </source>
</reference>